<evidence type="ECO:0000313" key="3">
    <source>
        <dbReference type="EMBL" id="TCW33521.1"/>
    </source>
</evidence>
<feature type="signal peptide" evidence="1">
    <location>
        <begin position="1"/>
        <end position="25"/>
    </location>
</feature>
<protein>
    <submittedName>
        <fullName evidence="3">Osmoprotectant transport system substrate-binding protein</fullName>
    </submittedName>
</protein>
<keyword evidence="4" id="KW-1185">Reference proteome</keyword>
<dbReference type="InterPro" id="IPR007210">
    <property type="entry name" value="ABC_Gly_betaine_transp_sub-bd"/>
</dbReference>
<dbReference type="EMBL" id="SMDA01000001">
    <property type="protein sequence ID" value="TCW33521.1"/>
    <property type="molecule type" value="Genomic_DNA"/>
</dbReference>
<dbReference type="Proteomes" id="UP000294801">
    <property type="component" value="Unassembled WGS sequence"/>
</dbReference>
<keyword evidence="1" id="KW-0732">Signal</keyword>
<feature type="domain" description="ABC-type glycine betaine transport system substrate-binding" evidence="2">
    <location>
        <begin position="30"/>
        <end position="305"/>
    </location>
</feature>
<evidence type="ECO:0000256" key="1">
    <source>
        <dbReference type="SAM" id="SignalP"/>
    </source>
</evidence>
<dbReference type="SUPFAM" id="SSF53850">
    <property type="entry name" value="Periplasmic binding protein-like II"/>
    <property type="match status" value="1"/>
</dbReference>
<organism evidence="3 4">
    <name type="scientific">Gulbenkiania mobilis</name>
    <dbReference type="NCBI Taxonomy" id="397457"/>
    <lineage>
        <taxon>Bacteria</taxon>
        <taxon>Pseudomonadati</taxon>
        <taxon>Pseudomonadota</taxon>
        <taxon>Betaproteobacteria</taxon>
        <taxon>Neisseriales</taxon>
        <taxon>Chromobacteriaceae</taxon>
        <taxon>Gulbenkiania</taxon>
    </lineage>
</organism>
<evidence type="ECO:0000313" key="4">
    <source>
        <dbReference type="Proteomes" id="UP000294801"/>
    </source>
</evidence>
<evidence type="ECO:0000259" key="2">
    <source>
        <dbReference type="Pfam" id="PF04069"/>
    </source>
</evidence>
<accession>A0ABY2D0I1</accession>
<sequence>MRPTLPLALVGSLLAASLSASPALAAQTVVVVGSKIDTEGSLLCPMIRLALEARKIPVREKCGTGATQVVRKALLEGEIDLYPEYTGNAPYLIKEAPFAPDTFRSMRSGFAAAAKADLERNRIVWLAPAPANNTWTIALPKRLADSQKLRSMADLSAYLKAGKPLRLVASQEFVDRDDALKAFETTYGFKLKPEQLIILPGGNTAQTEAAAAQGTSGANAAMAYGTDGQLSALGLVALADPKGAVVVYNPAVTVREATYKAYPAIRAALEPVFASLDGATLSRLNAQIVVGGQPPAKVAEQYLRQRGLLK</sequence>
<reference evidence="3 4" key="1">
    <citation type="submission" date="2019-03" db="EMBL/GenBank/DDBJ databases">
        <title>Genomic Encyclopedia of Type Strains, Phase IV (KMG-IV): sequencing the most valuable type-strain genomes for metagenomic binning, comparative biology and taxonomic classification.</title>
        <authorList>
            <person name="Goeker M."/>
        </authorList>
    </citation>
    <scope>NUCLEOTIDE SEQUENCE [LARGE SCALE GENOMIC DNA]</scope>
    <source>
        <strain evidence="3 4">DSM 18507</strain>
    </source>
</reference>
<gene>
    <name evidence="3" type="ORF">EV669_10137</name>
</gene>
<comment type="caution">
    <text evidence="3">The sequence shown here is derived from an EMBL/GenBank/DDBJ whole genome shotgun (WGS) entry which is preliminary data.</text>
</comment>
<feature type="chain" id="PRO_5047153668" evidence="1">
    <location>
        <begin position="26"/>
        <end position="310"/>
    </location>
</feature>
<proteinExistence type="predicted"/>
<name>A0ABY2D0I1_GULMO</name>
<dbReference type="Pfam" id="PF04069">
    <property type="entry name" value="OpuAC"/>
    <property type="match status" value="1"/>
</dbReference>
<dbReference type="RefSeq" id="WP_132097578.1">
    <property type="nucleotide sequence ID" value="NZ_SMDA01000001.1"/>
</dbReference>
<dbReference type="Gene3D" id="3.40.190.10">
    <property type="entry name" value="Periplasmic binding protein-like II"/>
    <property type="match status" value="1"/>
</dbReference>
<dbReference type="Gene3D" id="3.40.190.120">
    <property type="entry name" value="Osmoprotection protein (prox), domain 2"/>
    <property type="match status" value="1"/>
</dbReference>